<feature type="region of interest" description="Disordered" evidence="1">
    <location>
        <begin position="332"/>
        <end position="413"/>
    </location>
</feature>
<dbReference type="Proteomes" id="UP000652761">
    <property type="component" value="Unassembled WGS sequence"/>
</dbReference>
<feature type="region of interest" description="Disordered" evidence="1">
    <location>
        <begin position="289"/>
        <end position="316"/>
    </location>
</feature>
<feature type="compositionally biased region" description="Low complexity" evidence="1">
    <location>
        <begin position="250"/>
        <end position="262"/>
    </location>
</feature>
<dbReference type="PANTHER" id="PTHR35698">
    <property type="entry name" value="DNA-BINDING PROTEIN RHL1"/>
    <property type="match status" value="1"/>
</dbReference>
<proteinExistence type="predicted"/>
<dbReference type="PANTHER" id="PTHR35698:SF2">
    <property type="entry name" value="DNA-BINDING PROTEIN RHL1"/>
    <property type="match status" value="1"/>
</dbReference>
<evidence type="ECO:0008006" key="4">
    <source>
        <dbReference type="Google" id="ProtNLM"/>
    </source>
</evidence>
<dbReference type="InterPro" id="IPR038859">
    <property type="entry name" value="RHL1"/>
</dbReference>
<evidence type="ECO:0000313" key="2">
    <source>
        <dbReference type="EMBL" id="MQL81880.1"/>
    </source>
</evidence>
<dbReference type="EMBL" id="NMUH01000594">
    <property type="protein sequence ID" value="MQL81880.1"/>
    <property type="molecule type" value="Genomic_DNA"/>
</dbReference>
<feature type="compositionally biased region" description="Polar residues" evidence="1">
    <location>
        <begin position="338"/>
        <end position="347"/>
    </location>
</feature>
<dbReference type="GO" id="GO:0003677">
    <property type="term" value="F:DNA binding"/>
    <property type="evidence" value="ECO:0007669"/>
    <property type="project" value="InterPro"/>
</dbReference>
<name>A0A843UJ51_COLES</name>
<evidence type="ECO:0000313" key="3">
    <source>
        <dbReference type="Proteomes" id="UP000652761"/>
    </source>
</evidence>
<feature type="region of interest" description="Disordered" evidence="1">
    <location>
        <begin position="174"/>
        <end position="271"/>
    </location>
</feature>
<sequence>MVKKVGKGEAETPAANPEAEQRKKLKSLAFSRKLLSHAPVKQLTTLEASKMVVKQQGRDVIKKGQRKNRFLFSFPGLLAPISGGRIGELANLSTGNPVLYLEFPQGRMKLFGTVVYPKNKYLTLQFSRSSKGVLCEDSFESMIVFSEAWWVGRKEDNPEEIQLDFPEECNVGNNEDFDFRGGAGATTGSKSDSNNKQAKEFAEHLSPNTELREDVSDDSDLVREEKVAKMLEETPVRHSSRTAGKSLNYAESSGDDSNGSAADKSEMADEVQTEIGDCALEISHSHEEYEELKMRSTGKVKDHHIGSSDEKSLGKRGSLVQATLSTLFDKVAKKSKSTADGSSALQDSDSKRPKNNSKQPSKAVKGKALENKKTETGGNKPGVGSSAKKRQRQVQNDEDIEDISSESKVSKFS</sequence>
<dbReference type="GO" id="GO:0042023">
    <property type="term" value="P:DNA endoreduplication"/>
    <property type="evidence" value="ECO:0007669"/>
    <property type="project" value="InterPro"/>
</dbReference>
<feature type="compositionally biased region" description="Basic and acidic residues" evidence="1">
    <location>
        <begin position="210"/>
        <end position="236"/>
    </location>
</feature>
<dbReference type="OrthoDB" id="568248at2759"/>
<organism evidence="2 3">
    <name type="scientific">Colocasia esculenta</name>
    <name type="common">Wild taro</name>
    <name type="synonym">Arum esculentum</name>
    <dbReference type="NCBI Taxonomy" id="4460"/>
    <lineage>
        <taxon>Eukaryota</taxon>
        <taxon>Viridiplantae</taxon>
        <taxon>Streptophyta</taxon>
        <taxon>Embryophyta</taxon>
        <taxon>Tracheophyta</taxon>
        <taxon>Spermatophyta</taxon>
        <taxon>Magnoliopsida</taxon>
        <taxon>Liliopsida</taxon>
        <taxon>Araceae</taxon>
        <taxon>Aroideae</taxon>
        <taxon>Colocasieae</taxon>
        <taxon>Colocasia</taxon>
    </lineage>
</organism>
<gene>
    <name evidence="2" type="ORF">Taro_014350</name>
</gene>
<feature type="region of interest" description="Disordered" evidence="1">
    <location>
        <begin position="1"/>
        <end position="23"/>
    </location>
</feature>
<evidence type="ECO:0000256" key="1">
    <source>
        <dbReference type="SAM" id="MobiDB-lite"/>
    </source>
</evidence>
<dbReference type="AlphaFoldDB" id="A0A843UJ51"/>
<feature type="compositionally biased region" description="Basic and acidic residues" evidence="1">
    <location>
        <begin position="1"/>
        <end position="10"/>
    </location>
</feature>
<keyword evidence="3" id="KW-1185">Reference proteome</keyword>
<accession>A0A843UJ51</accession>
<feature type="compositionally biased region" description="Polar residues" evidence="1">
    <location>
        <begin position="186"/>
        <end position="196"/>
    </location>
</feature>
<feature type="compositionally biased region" description="Basic and acidic residues" evidence="1">
    <location>
        <begin position="289"/>
        <end position="313"/>
    </location>
</feature>
<reference evidence="2" key="1">
    <citation type="submission" date="2017-07" db="EMBL/GenBank/DDBJ databases">
        <title>Taro Niue Genome Assembly and Annotation.</title>
        <authorList>
            <person name="Atibalentja N."/>
            <person name="Keating K."/>
            <person name="Fields C.J."/>
        </authorList>
    </citation>
    <scope>NUCLEOTIDE SEQUENCE</scope>
    <source>
        <strain evidence="2">Niue_2</strain>
        <tissue evidence="2">Leaf</tissue>
    </source>
</reference>
<comment type="caution">
    <text evidence="2">The sequence shown here is derived from an EMBL/GenBank/DDBJ whole genome shotgun (WGS) entry which is preliminary data.</text>
</comment>
<protein>
    <recommendedName>
        <fullName evidence="4">DNA-binding protein RHL1</fullName>
    </recommendedName>
</protein>